<evidence type="ECO:0000256" key="1">
    <source>
        <dbReference type="ARBA" id="ARBA00023239"/>
    </source>
</evidence>
<keyword evidence="1" id="KW-0456">Lyase</keyword>
<reference evidence="3 4" key="1">
    <citation type="submission" date="2024-10" db="EMBL/GenBank/DDBJ databases">
        <authorList>
            <person name="Sang B.-I."/>
            <person name="Prabhaharan D."/>
        </authorList>
    </citation>
    <scope>NUCLEOTIDE SEQUENCE [LARGE SCALE GENOMIC DNA]</scope>
    <source>
        <strain evidence="3 4">MH</strain>
    </source>
</reference>
<dbReference type="Gene3D" id="3.90.850.10">
    <property type="entry name" value="Fumarylacetoacetase-like, C-terminal domain"/>
    <property type="match status" value="1"/>
</dbReference>
<keyword evidence="4" id="KW-1185">Reference proteome</keyword>
<protein>
    <submittedName>
        <fullName evidence="3">2-keto-4-pentenoate hydratase</fullName>
    </submittedName>
</protein>
<dbReference type="PANTHER" id="PTHR30143:SF0">
    <property type="entry name" value="2-KETO-4-PENTENOATE HYDRATASE"/>
    <property type="match status" value="1"/>
</dbReference>
<accession>A0ABW7DL23</accession>
<gene>
    <name evidence="3" type="ORF">ACGTZG_02385</name>
</gene>
<dbReference type="Pfam" id="PF01557">
    <property type="entry name" value="FAA_hydrolase"/>
    <property type="match status" value="1"/>
</dbReference>
<feature type="domain" description="Fumarylacetoacetase-like C-terminal" evidence="2">
    <location>
        <begin position="98"/>
        <end position="255"/>
    </location>
</feature>
<dbReference type="InterPro" id="IPR011234">
    <property type="entry name" value="Fumarylacetoacetase-like_C"/>
</dbReference>
<evidence type="ECO:0000313" key="4">
    <source>
        <dbReference type="Proteomes" id="UP001605989"/>
    </source>
</evidence>
<organism evidence="3 4">
    <name type="scientific">Megasphaera hexanoica</name>
    <dbReference type="NCBI Taxonomy" id="1675036"/>
    <lineage>
        <taxon>Bacteria</taxon>
        <taxon>Bacillati</taxon>
        <taxon>Bacillota</taxon>
        <taxon>Negativicutes</taxon>
        <taxon>Veillonellales</taxon>
        <taxon>Veillonellaceae</taxon>
        <taxon>Megasphaera</taxon>
    </lineage>
</organism>
<dbReference type="PANTHER" id="PTHR30143">
    <property type="entry name" value="ACID HYDRATASE"/>
    <property type="match status" value="1"/>
</dbReference>
<sequence length="258" mass="28340">MDYFKLAEKLYDAEKKRSQVGRLTDDFPEMSVEDAYQIQLANVKRRLEQGEKLVGLKIGLTSKAMQELLHVDWPDYGHLFDTMLLTEGEVCHMSELIQPKVEGEITFHINKTLEGPGITIADVYEATDFIMPSIEIVDSRIKDWKIKLPDTIADNGSSARIMCGSNFSRLEDIDMRTTGMILEKNGELINSGAAAEVWGNPVASVACLANMLADFHIPLKAGSLVMAGAFTAAIPVQAGDCVTASFTNMGSATVKFVE</sequence>
<dbReference type="EMBL" id="JBIEKR010000002">
    <property type="protein sequence ID" value="MFG6272033.1"/>
    <property type="molecule type" value="Genomic_DNA"/>
</dbReference>
<evidence type="ECO:0000313" key="3">
    <source>
        <dbReference type="EMBL" id="MFG6272033.1"/>
    </source>
</evidence>
<dbReference type="SUPFAM" id="SSF56529">
    <property type="entry name" value="FAH"/>
    <property type="match status" value="1"/>
</dbReference>
<dbReference type="RefSeq" id="WP_113856297.1">
    <property type="nucleotide sequence ID" value="NZ_CP011940.1"/>
</dbReference>
<comment type="caution">
    <text evidence="3">The sequence shown here is derived from an EMBL/GenBank/DDBJ whole genome shotgun (WGS) entry which is preliminary data.</text>
</comment>
<proteinExistence type="predicted"/>
<evidence type="ECO:0000259" key="2">
    <source>
        <dbReference type="Pfam" id="PF01557"/>
    </source>
</evidence>
<dbReference type="Proteomes" id="UP001605989">
    <property type="component" value="Unassembled WGS sequence"/>
</dbReference>
<dbReference type="InterPro" id="IPR036663">
    <property type="entry name" value="Fumarylacetoacetase_C_sf"/>
</dbReference>
<dbReference type="InterPro" id="IPR050772">
    <property type="entry name" value="Hydratase-Decarb/MhpD_sf"/>
</dbReference>
<name>A0ABW7DL23_9FIRM</name>